<sequence length="129" mass="13734">ECKTRQNGGIYCQCKPGYTGLGIISSPCKQIDLCVSATPCSRFATCHSSGEKYNCTCNQGYTGNGTWCTNVDECAEPKLNNCDVNAVCTDTQGGYKCTCKQGYTGVGTKGHCININECNDPASNQCDVV</sequence>
<keyword evidence="3" id="KW-0677">Repeat</keyword>
<evidence type="ECO:0000256" key="1">
    <source>
        <dbReference type="ARBA" id="ARBA00022536"/>
    </source>
</evidence>
<dbReference type="SMART" id="SM00179">
    <property type="entry name" value="EGF_CA"/>
    <property type="match status" value="2"/>
</dbReference>
<dbReference type="PANTHER" id="PTHR24039:SF48">
    <property type="entry name" value="FIBRILLIN-2 ISOFORM X1-RELATED"/>
    <property type="match status" value="1"/>
</dbReference>
<evidence type="ECO:0000313" key="8">
    <source>
        <dbReference type="Proteomes" id="UP001328107"/>
    </source>
</evidence>
<dbReference type="GO" id="GO:0005509">
    <property type="term" value="F:calcium ion binding"/>
    <property type="evidence" value="ECO:0007669"/>
    <property type="project" value="InterPro"/>
</dbReference>
<dbReference type="InterPro" id="IPR000742">
    <property type="entry name" value="EGF"/>
</dbReference>
<organism evidence="7 8">
    <name type="scientific">Pristionchus mayeri</name>
    <dbReference type="NCBI Taxonomy" id="1317129"/>
    <lineage>
        <taxon>Eukaryota</taxon>
        <taxon>Metazoa</taxon>
        <taxon>Ecdysozoa</taxon>
        <taxon>Nematoda</taxon>
        <taxon>Chromadorea</taxon>
        <taxon>Rhabditida</taxon>
        <taxon>Rhabditina</taxon>
        <taxon>Diplogasteromorpha</taxon>
        <taxon>Diplogasteroidea</taxon>
        <taxon>Neodiplogasteridae</taxon>
        <taxon>Pristionchus</taxon>
    </lineage>
</organism>
<dbReference type="Proteomes" id="UP001328107">
    <property type="component" value="Unassembled WGS sequence"/>
</dbReference>
<comment type="caution">
    <text evidence="7">The sequence shown here is derived from an EMBL/GenBank/DDBJ whole genome shotgun (WGS) entry which is preliminary data.</text>
</comment>
<evidence type="ECO:0000259" key="6">
    <source>
        <dbReference type="PROSITE" id="PS50026"/>
    </source>
</evidence>
<keyword evidence="1 5" id="KW-0245">EGF-like domain</keyword>
<feature type="non-terminal residue" evidence="7">
    <location>
        <position position="1"/>
    </location>
</feature>
<proteinExistence type="predicted"/>
<dbReference type="SMART" id="SM00181">
    <property type="entry name" value="EGF"/>
    <property type="match status" value="2"/>
</dbReference>
<dbReference type="InterPro" id="IPR000152">
    <property type="entry name" value="EGF-type_Asp/Asn_hydroxyl_site"/>
</dbReference>
<dbReference type="PROSITE" id="PS00010">
    <property type="entry name" value="ASX_HYDROXYL"/>
    <property type="match status" value="1"/>
</dbReference>
<dbReference type="AlphaFoldDB" id="A0AAN4ZHV1"/>
<dbReference type="PROSITE" id="PS01186">
    <property type="entry name" value="EGF_2"/>
    <property type="match status" value="2"/>
</dbReference>
<dbReference type="Pfam" id="PF12947">
    <property type="entry name" value="EGF_3"/>
    <property type="match status" value="1"/>
</dbReference>
<reference evidence="8" key="1">
    <citation type="submission" date="2022-10" db="EMBL/GenBank/DDBJ databases">
        <title>Genome assembly of Pristionchus species.</title>
        <authorList>
            <person name="Yoshida K."/>
            <person name="Sommer R.J."/>
        </authorList>
    </citation>
    <scope>NUCLEOTIDE SEQUENCE [LARGE SCALE GENOMIC DNA]</scope>
    <source>
        <strain evidence="8">RS5460</strain>
    </source>
</reference>
<dbReference type="EMBL" id="BTRK01000002">
    <property type="protein sequence ID" value="GMR37975.1"/>
    <property type="molecule type" value="Genomic_DNA"/>
</dbReference>
<evidence type="ECO:0000256" key="4">
    <source>
        <dbReference type="ARBA" id="ARBA00023157"/>
    </source>
</evidence>
<accession>A0AAN4ZHV1</accession>
<dbReference type="CDD" id="cd00054">
    <property type="entry name" value="EGF_CA"/>
    <property type="match status" value="1"/>
</dbReference>
<evidence type="ECO:0000313" key="7">
    <source>
        <dbReference type="EMBL" id="GMR37975.1"/>
    </source>
</evidence>
<dbReference type="InterPro" id="IPR018097">
    <property type="entry name" value="EGF_Ca-bd_CS"/>
</dbReference>
<evidence type="ECO:0000256" key="5">
    <source>
        <dbReference type="PROSITE-ProRule" id="PRU00076"/>
    </source>
</evidence>
<gene>
    <name evidence="7" type="ORF">PMAYCL1PPCAC_08170</name>
</gene>
<protein>
    <recommendedName>
        <fullName evidence="6">EGF-like domain-containing protein</fullName>
    </recommendedName>
</protein>
<feature type="non-terminal residue" evidence="7">
    <location>
        <position position="129"/>
    </location>
</feature>
<dbReference type="SUPFAM" id="SSF57184">
    <property type="entry name" value="Growth factor receptor domain"/>
    <property type="match status" value="1"/>
</dbReference>
<feature type="domain" description="EGF-like" evidence="6">
    <location>
        <begin position="30"/>
        <end position="69"/>
    </location>
</feature>
<keyword evidence="2" id="KW-0732">Signal</keyword>
<name>A0AAN4ZHV1_9BILA</name>
<evidence type="ECO:0000256" key="2">
    <source>
        <dbReference type="ARBA" id="ARBA00022729"/>
    </source>
</evidence>
<dbReference type="InterPro" id="IPR009030">
    <property type="entry name" value="Growth_fac_rcpt_cys_sf"/>
</dbReference>
<keyword evidence="8" id="KW-1185">Reference proteome</keyword>
<dbReference type="FunFam" id="2.10.25.10:FF:000038">
    <property type="entry name" value="Fibrillin 2"/>
    <property type="match status" value="1"/>
</dbReference>
<dbReference type="PROSITE" id="PS01187">
    <property type="entry name" value="EGF_CA"/>
    <property type="match status" value="1"/>
</dbReference>
<dbReference type="Pfam" id="PF07645">
    <property type="entry name" value="EGF_CA"/>
    <property type="match status" value="1"/>
</dbReference>
<comment type="caution">
    <text evidence="5">Lacks conserved residue(s) required for the propagation of feature annotation.</text>
</comment>
<dbReference type="InterPro" id="IPR049883">
    <property type="entry name" value="NOTCH1_EGF-like"/>
</dbReference>
<feature type="domain" description="EGF-like" evidence="6">
    <location>
        <begin position="70"/>
        <end position="113"/>
    </location>
</feature>
<dbReference type="InterPro" id="IPR024731">
    <property type="entry name" value="NELL2-like_EGF"/>
</dbReference>
<keyword evidence="4" id="KW-1015">Disulfide bond</keyword>
<dbReference type="PROSITE" id="PS50026">
    <property type="entry name" value="EGF_3"/>
    <property type="match status" value="2"/>
</dbReference>
<dbReference type="InterPro" id="IPR001881">
    <property type="entry name" value="EGF-like_Ca-bd_dom"/>
</dbReference>
<dbReference type="Gene3D" id="2.10.25.10">
    <property type="entry name" value="Laminin"/>
    <property type="match status" value="2"/>
</dbReference>
<evidence type="ECO:0000256" key="3">
    <source>
        <dbReference type="ARBA" id="ARBA00022737"/>
    </source>
</evidence>
<dbReference type="PANTHER" id="PTHR24039">
    <property type="entry name" value="FIBRILLIN-RELATED"/>
    <property type="match status" value="1"/>
</dbReference>